<dbReference type="PROSITE" id="PS50158">
    <property type="entry name" value="ZF_CCHC"/>
    <property type="match status" value="1"/>
</dbReference>
<feature type="domain" description="CCHC-type" evidence="2">
    <location>
        <begin position="101"/>
        <end position="115"/>
    </location>
</feature>
<evidence type="ECO:0000313" key="3">
    <source>
        <dbReference type="EMBL" id="GFA44680.1"/>
    </source>
</evidence>
<sequence length="133" mass="14940">MKGYVEQLERLGYVLLQDISVGLILNGLTSDFLGFVKNYNMHNMGKTVGKLQALLIEYKKGLPKKAATPQVMEIQSGRIQKANKKSLNAKGKEHPTKDEACHYCKEAGHWKKNCPVYLAELIKKRSQLALPVL</sequence>
<dbReference type="Pfam" id="PF00098">
    <property type="entry name" value="zf-CCHC"/>
    <property type="match status" value="1"/>
</dbReference>
<evidence type="ECO:0000256" key="1">
    <source>
        <dbReference type="PROSITE-ProRule" id="PRU00047"/>
    </source>
</evidence>
<reference evidence="3" key="1">
    <citation type="journal article" date="2019" name="Sci. Rep.">
        <title>Draft genome of Tanacetum cinerariifolium, the natural source of mosquito coil.</title>
        <authorList>
            <person name="Yamashiro T."/>
            <person name="Shiraishi A."/>
            <person name="Satake H."/>
            <person name="Nakayama K."/>
        </authorList>
    </citation>
    <scope>NUCLEOTIDE SEQUENCE</scope>
</reference>
<protein>
    <recommendedName>
        <fullName evidence="2">CCHC-type domain-containing protein</fullName>
    </recommendedName>
</protein>
<dbReference type="AlphaFoldDB" id="A0A699JMP4"/>
<dbReference type="InterPro" id="IPR001878">
    <property type="entry name" value="Znf_CCHC"/>
</dbReference>
<proteinExistence type="predicted"/>
<dbReference type="SMART" id="SM00343">
    <property type="entry name" value="ZnF_C2HC"/>
    <property type="match status" value="1"/>
</dbReference>
<dbReference type="GO" id="GO:0003676">
    <property type="term" value="F:nucleic acid binding"/>
    <property type="evidence" value="ECO:0007669"/>
    <property type="project" value="InterPro"/>
</dbReference>
<evidence type="ECO:0000259" key="2">
    <source>
        <dbReference type="PROSITE" id="PS50158"/>
    </source>
</evidence>
<keyword evidence="1" id="KW-0863">Zinc-finger</keyword>
<keyword evidence="1" id="KW-0479">Metal-binding</keyword>
<dbReference type="EMBL" id="BKCJ010425562">
    <property type="protein sequence ID" value="GFA44680.1"/>
    <property type="molecule type" value="Genomic_DNA"/>
</dbReference>
<gene>
    <name evidence="3" type="ORF">Tci_616652</name>
</gene>
<comment type="caution">
    <text evidence="3">The sequence shown here is derived from an EMBL/GenBank/DDBJ whole genome shotgun (WGS) entry which is preliminary data.</text>
</comment>
<name>A0A699JMP4_TANCI</name>
<dbReference type="InterPro" id="IPR036875">
    <property type="entry name" value="Znf_CCHC_sf"/>
</dbReference>
<organism evidence="3">
    <name type="scientific">Tanacetum cinerariifolium</name>
    <name type="common">Dalmatian daisy</name>
    <name type="synonym">Chrysanthemum cinerariifolium</name>
    <dbReference type="NCBI Taxonomy" id="118510"/>
    <lineage>
        <taxon>Eukaryota</taxon>
        <taxon>Viridiplantae</taxon>
        <taxon>Streptophyta</taxon>
        <taxon>Embryophyta</taxon>
        <taxon>Tracheophyta</taxon>
        <taxon>Spermatophyta</taxon>
        <taxon>Magnoliopsida</taxon>
        <taxon>eudicotyledons</taxon>
        <taxon>Gunneridae</taxon>
        <taxon>Pentapetalae</taxon>
        <taxon>asterids</taxon>
        <taxon>campanulids</taxon>
        <taxon>Asterales</taxon>
        <taxon>Asteraceae</taxon>
        <taxon>Asteroideae</taxon>
        <taxon>Anthemideae</taxon>
        <taxon>Anthemidinae</taxon>
        <taxon>Tanacetum</taxon>
    </lineage>
</organism>
<dbReference type="GO" id="GO:0008270">
    <property type="term" value="F:zinc ion binding"/>
    <property type="evidence" value="ECO:0007669"/>
    <property type="project" value="UniProtKB-KW"/>
</dbReference>
<accession>A0A699JMP4</accession>
<dbReference type="SUPFAM" id="SSF57756">
    <property type="entry name" value="Retrovirus zinc finger-like domains"/>
    <property type="match status" value="1"/>
</dbReference>
<dbReference type="Gene3D" id="4.10.60.10">
    <property type="entry name" value="Zinc finger, CCHC-type"/>
    <property type="match status" value="1"/>
</dbReference>
<keyword evidence="1" id="KW-0862">Zinc</keyword>